<evidence type="ECO:0000313" key="8">
    <source>
        <dbReference type="Proteomes" id="UP000283469"/>
    </source>
</evidence>
<evidence type="ECO:0000313" key="7">
    <source>
        <dbReference type="EMBL" id="RJG56544.1"/>
    </source>
</evidence>
<dbReference type="Proteomes" id="UP000283469">
    <property type="component" value="Unassembled WGS sequence"/>
</dbReference>
<evidence type="ECO:0000256" key="5">
    <source>
        <dbReference type="ARBA" id="ARBA00038388"/>
    </source>
</evidence>
<dbReference type="PANTHER" id="PTHR24220">
    <property type="entry name" value="IMPORT ATP-BINDING PROTEIN"/>
    <property type="match status" value="1"/>
</dbReference>
<dbReference type="InterPro" id="IPR003439">
    <property type="entry name" value="ABC_transporter-like_ATP-bd"/>
</dbReference>
<sequence length="233" mass="25513">MSVDPIITLRGVTKVYGSGATEFQALKGIDLDIAQGDFVAVMGPSGSGKSTTMNILGCLDVPSAGELLFKGHHVETLDRDQRALLRRRYLGFVFQGFNLLSRTSALENVELPLLYRGEDKQTRYDMGMAALDKVGLKQWWDHTPAELSGGQQQRVAIARAIVTSPDVLLADEPTGNLDSERSIEIMELLTDLNRNSGITVLMVTHEPDMAAFARTIVHFRDGLVERVEKGLAG</sequence>
<dbReference type="SMART" id="SM00382">
    <property type="entry name" value="AAA"/>
    <property type="match status" value="1"/>
</dbReference>
<dbReference type="InterPro" id="IPR017871">
    <property type="entry name" value="ABC_transporter-like_CS"/>
</dbReference>
<name>A0A418YVU3_9SPHN</name>
<dbReference type="GO" id="GO:0005886">
    <property type="term" value="C:plasma membrane"/>
    <property type="evidence" value="ECO:0007669"/>
    <property type="project" value="TreeGrafter"/>
</dbReference>
<dbReference type="EMBL" id="QVRA01000003">
    <property type="protein sequence ID" value="RJG56544.1"/>
    <property type="molecule type" value="Genomic_DNA"/>
</dbReference>
<evidence type="ECO:0000259" key="6">
    <source>
        <dbReference type="PROSITE" id="PS50893"/>
    </source>
</evidence>
<dbReference type="InterPro" id="IPR015854">
    <property type="entry name" value="ABC_transpr_LolD-like"/>
</dbReference>
<reference evidence="7 8" key="1">
    <citation type="submission" date="2018-08" db="EMBL/GenBank/DDBJ databases">
        <title>Sphingobium sp. EO9.</title>
        <authorList>
            <person name="Park Y."/>
            <person name="Kim K.H."/>
            <person name="Jeon C.O."/>
        </authorList>
    </citation>
    <scope>NUCLEOTIDE SEQUENCE [LARGE SCALE GENOMIC DNA]</scope>
    <source>
        <strain evidence="7 8">EO9</strain>
    </source>
</reference>
<dbReference type="FunFam" id="3.40.50.300:FF:000032">
    <property type="entry name" value="Export ABC transporter ATP-binding protein"/>
    <property type="match status" value="1"/>
</dbReference>
<keyword evidence="1" id="KW-0813">Transport</keyword>
<keyword evidence="2" id="KW-0997">Cell inner membrane</keyword>
<accession>A0A418YVU3</accession>
<dbReference type="PANTHER" id="PTHR24220:SF86">
    <property type="entry name" value="ABC TRANSPORTER ABCH.1"/>
    <property type="match status" value="1"/>
</dbReference>
<dbReference type="RefSeq" id="WP_119744137.1">
    <property type="nucleotide sequence ID" value="NZ_QVRA01000003.1"/>
</dbReference>
<dbReference type="InterPro" id="IPR017911">
    <property type="entry name" value="MacB-like_ATP-bd"/>
</dbReference>
<dbReference type="Pfam" id="PF00005">
    <property type="entry name" value="ABC_tran"/>
    <property type="match status" value="1"/>
</dbReference>
<dbReference type="Gene3D" id="3.40.50.300">
    <property type="entry name" value="P-loop containing nucleotide triphosphate hydrolases"/>
    <property type="match status" value="1"/>
</dbReference>
<gene>
    <name evidence="7" type="ORF">D0Z70_04085</name>
</gene>
<dbReference type="AlphaFoldDB" id="A0A418YVU3"/>
<dbReference type="OrthoDB" id="9802264at2"/>
<dbReference type="GO" id="GO:0022857">
    <property type="term" value="F:transmembrane transporter activity"/>
    <property type="evidence" value="ECO:0007669"/>
    <property type="project" value="TreeGrafter"/>
</dbReference>
<comment type="similarity">
    <text evidence="5">Belongs to the ABC transporter superfamily. Macrolide exporter (TC 3.A.1.122) family.</text>
</comment>
<dbReference type="InterPro" id="IPR027417">
    <property type="entry name" value="P-loop_NTPase"/>
</dbReference>
<evidence type="ECO:0000256" key="1">
    <source>
        <dbReference type="ARBA" id="ARBA00022448"/>
    </source>
</evidence>
<dbReference type="SUPFAM" id="SSF52540">
    <property type="entry name" value="P-loop containing nucleoside triphosphate hydrolases"/>
    <property type="match status" value="1"/>
</dbReference>
<dbReference type="GO" id="GO:0016887">
    <property type="term" value="F:ATP hydrolysis activity"/>
    <property type="evidence" value="ECO:0007669"/>
    <property type="project" value="InterPro"/>
</dbReference>
<proteinExistence type="inferred from homology"/>
<dbReference type="CDD" id="cd03255">
    <property type="entry name" value="ABC_MJ0796_LolCDE_FtsE"/>
    <property type="match status" value="1"/>
</dbReference>
<organism evidence="7 8">
    <name type="scientific">Sphingobium terrigena</name>
    <dbReference type="NCBI Taxonomy" id="2304063"/>
    <lineage>
        <taxon>Bacteria</taxon>
        <taxon>Pseudomonadati</taxon>
        <taxon>Pseudomonadota</taxon>
        <taxon>Alphaproteobacteria</taxon>
        <taxon>Sphingomonadales</taxon>
        <taxon>Sphingomonadaceae</taxon>
        <taxon>Sphingobium</taxon>
    </lineage>
</organism>
<evidence type="ECO:0000256" key="2">
    <source>
        <dbReference type="ARBA" id="ARBA00022519"/>
    </source>
</evidence>
<feature type="domain" description="ABC transporter" evidence="6">
    <location>
        <begin position="7"/>
        <end position="231"/>
    </location>
</feature>
<protein>
    <submittedName>
        <fullName evidence="7">ABC transporter ATP-binding protein</fullName>
    </submittedName>
</protein>
<dbReference type="GO" id="GO:0005524">
    <property type="term" value="F:ATP binding"/>
    <property type="evidence" value="ECO:0007669"/>
    <property type="project" value="UniProtKB-KW"/>
</dbReference>
<comment type="caution">
    <text evidence="7">The sequence shown here is derived from an EMBL/GenBank/DDBJ whole genome shotgun (WGS) entry which is preliminary data.</text>
</comment>
<keyword evidence="3" id="KW-0547">Nucleotide-binding</keyword>
<keyword evidence="2" id="KW-1003">Cell membrane</keyword>
<dbReference type="PROSITE" id="PS50893">
    <property type="entry name" value="ABC_TRANSPORTER_2"/>
    <property type="match status" value="1"/>
</dbReference>
<dbReference type="PROSITE" id="PS00211">
    <property type="entry name" value="ABC_TRANSPORTER_1"/>
    <property type="match status" value="1"/>
</dbReference>
<keyword evidence="2" id="KW-0472">Membrane</keyword>
<evidence type="ECO:0000256" key="3">
    <source>
        <dbReference type="ARBA" id="ARBA00022741"/>
    </source>
</evidence>
<dbReference type="GO" id="GO:0098796">
    <property type="term" value="C:membrane protein complex"/>
    <property type="evidence" value="ECO:0007669"/>
    <property type="project" value="UniProtKB-ARBA"/>
</dbReference>
<dbReference type="InterPro" id="IPR003593">
    <property type="entry name" value="AAA+_ATPase"/>
</dbReference>
<keyword evidence="8" id="KW-1185">Reference proteome</keyword>
<evidence type="ECO:0000256" key="4">
    <source>
        <dbReference type="ARBA" id="ARBA00022840"/>
    </source>
</evidence>
<keyword evidence="4 7" id="KW-0067">ATP-binding</keyword>